<feature type="repeat" description="ANK" evidence="3">
    <location>
        <begin position="78"/>
        <end position="110"/>
    </location>
</feature>
<dbReference type="PANTHER" id="PTHR24198:SF165">
    <property type="entry name" value="ANKYRIN REPEAT-CONTAINING PROTEIN-RELATED"/>
    <property type="match status" value="1"/>
</dbReference>
<keyword evidence="1" id="KW-0677">Repeat</keyword>
<proteinExistence type="predicted"/>
<protein>
    <submittedName>
        <fullName evidence="4">Uncharacterized protein</fullName>
    </submittedName>
</protein>
<accession>A0A8H6A7F0</accession>
<dbReference type="Pfam" id="PF12796">
    <property type="entry name" value="Ank_2"/>
    <property type="match status" value="1"/>
</dbReference>
<dbReference type="EMBL" id="SPNV01000082">
    <property type="protein sequence ID" value="KAF5862092.1"/>
    <property type="molecule type" value="Genomic_DNA"/>
</dbReference>
<dbReference type="InterPro" id="IPR002110">
    <property type="entry name" value="Ankyrin_rpt"/>
</dbReference>
<evidence type="ECO:0000256" key="3">
    <source>
        <dbReference type="PROSITE-ProRule" id="PRU00023"/>
    </source>
</evidence>
<comment type="caution">
    <text evidence="4">The sequence shown here is derived from an EMBL/GenBank/DDBJ whole genome shotgun (WGS) entry which is preliminary data.</text>
</comment>
<dbReference type="Pfam" id="PF00023">
    <property type="entry name" value="Ank"/>
    <property type="match status" value="2"/>
</dbReference>
<dbReference type="PROSITE" id="PS50088">
    <property type="entry name" value="ANK_REPEAT"/>
    <property type="match status" value="4"/>
</dbReference>
<dbReference type="Gene3D" id="1.25.40.20">
    <property type="entry name" value="Ankyrin repeat-containing domain"/>
    <property type="match status" value="2"/>
</dbReference>
<feature type="repeat" description="ANK" evidence="3">
    <location>
        <begin position="44"/>
        <end position="77"/>
    </location>
</feature>
<evidence type="ECO:0000313" key="5">
    <source>
        <dbReference type="Proteomes" id="UP000541154"/>
    </source>
</evidence>
<evidence type="ECO:0000313" key="4">
    <source>
        <dbReference type="EMBL" id="KAF5862092.1"/>
    </source>
</evidence>
<sequence>MGPSSGFNSFWNTAPMDRYAHNQVLELLLDIRAVRADINAQNANGDTVLHLAIARFGTIAAIRLLLKAEASTNIKGRQGRTPLLYALYLEQEAVATLLLNKDSDPYSLDNNGSSALHYAIASERISLGFIERLLSAGVDVNWKDEEGHAPLYLAAQRNKRDAIRLLLDYGADLKLGNLQLEKRVNQVQSTGKVGWATLWPFW</sequence>
<gene>
    <name evidence="4" type="ORF">ETB97_012157</name>
</gene>
<keyword evidence="5" id="KW-1185">Reference proteome</keyword>
<name>A0A8H6A7F0_PETAA</name>
<dbReference type="SUPFAM" id="SSF48403">
    <property type="entry name" value="Ankyrin repeat"/>
    <property type="match status" value="1"/>
</dbReference>
<dbReference type="Proteomes" id="UP000541154">
    <property type="component" value="Unassembled WGS sequence"/>
</dbReference>
<evidence type="ECO:0000256" key="1">
    <source>
        <dbReference type="ARBA" id="ARBA00022737"/>
    </source>
</evidence>
<reference evidence="4 5" key="1">
    <citation type="submission" date="2019-04" db="EMBL/GenBank/DDBJ databases">
        <title>Aspergillus burnettii sp. nov., novel species from soil in southeast Queensland.</title>
        <authorList>
            <person name="Gilchrist C.L.M."/>
            <person name="Pitt J.I."/>
            <person name="Lange L."/>
            <person name="Lacey H.J."/>
            <person name="Vuong D."/>
            <person name="Midgley D.J."/>
            <person name="Greenfield P."/>
            <person name="Bradbury M."/>
            <person name="Lacey E."/>
            <person name="Busk P.K."/>
            <person name="Pilgaard B."/>
            <person name="Chooi Y.H."/>
            <person name="Piggott A.M."/>
        </authorList>
    </citation>
    <scope>NUCLEOTIDE SEQUENCE [LARGE SCALE GENOMIC DNA]</scope>
    <source>
        <strain evidence="4 5">FRR 5400</strain>
    </source>
</reference>
<dbReference type="PANTHER" id="PTHR24198">
    <property type="entry name" value="ANKYRIN REPEAT AND PROTEIN KINASE DOMAIN-CONTAINING PROTEIN"/>
    <property type="match status" value="1"/>
</dbReference>
<evidence type="ECO:0000256" key="2">
    <source>
        <dbReference type="ARBA" id="ARBA00023043"/>
    </source>
</evidence>
<organism evidence="4 5">
    <name type="scientific">Petromyces alliaceus</name>
    <name type="common">Aspergillus alliaceus</name>
    <dbReference type="NCBI Taxonomy" id="209559"/>
    <lineage>
        <taxon>Eukaryota</taxon>
        <taxon>Fungi</taxon>
        <taxon>Dikarya</taxon>
        <taxon>Ascomycota</taxon>
        <taxon>Pezizomycotina</taxon>
        <taxon>Eurotiomycetes</taxon>
        <taxon>Eurotiomycetidae</taxon>
        <taxon>Eurotiales</taxon>
        <taxon>Aspergillaceae</taxon>
        <taxon>Aspergillus</taxon>
        <taxon>Aspergillus subgen. Circumdati</taxon>
    </lineage>
</organism>
<dbReference type="AlphaFoldDB" id="A0A8H6A7F0"/>
<keyword evidence="2 3" id="KW-0040">ANK repeat</keyword>
<dbReference type="PROSITE" id="PS50297">
    <property type="entry name" value="ANK_REP_REGION"/>
    <property type="match status" value="2"/>
</dbReference>
<dbReference type="SMART" id="SM00248">
    <property type="entry name" value="ANK"/>
    <property type="match status" value="4"/>
</dbReference>
<dbReference type="InterPro" id="IPR036770">
    <property type="entry name" value="Ankyrin_rpt-contain_sf"/>
</dbReference>
<feature type="repeat" description="ANK" evidence="3">
    <location>
        <begin position="111"/>
        <end position="145"/>
    </location>
</feature>
<feature type="repeat" description="ANK" evidence="3">
    <location>
        <begin position="146"/>
        <end position="178"/>
    </location>
</feature>